<reference evidence="1" key="1">
    <citation type="journal article" date="2012" name="Nature">
        <title>The oyster genome reveals stress adaptation and complexity of shell formation.</title>
        <authorList>
            <person name="Zhang G."/>
            <person name="Fang X."/>
            <person name="Guo X."/>
            <person name="Li L."/>
            <person name="Luo R."/>
            <person name="Xu F."/>
            <person name="Yang P."/>
            <person name="Zhang L."/>
            <person name="Wang X."/>
            <person name="Qi H."/>
            <person name="Xiong Z."/>
            <person name="Que H."/>
            <person name="Xie Y."/>
            <person name="Holland P.W."/>
            <person name="Paps J."/>
            <person name="Zhu Y."/>
            <person name="Wu F."/>
            <person name="Chen Y."/>
            <person name="Wang J."/>
            <person name="Peng C."/>
            <person name="Meng J."/>
            <person name="Yang L."/>
            <person name="Liu J."/>
            <person name="Wen B."/>
            <person name="Zhang N."/>
            <person name="Huang Z."/>
            <person name="Zhu Q."/>
            <person name="Feng Y."/>
            <person name="Mount A."/>
            <person name="Hedgecock D."/>
            <person name="Xu Z."/>
            <person name="Liu Y."/>
            <person name="Domazet-Loso T."/>
            <person name="Du Y."/>
            <person name="Sun X."/>
            <person name="Zhang S."/>
            <person name="Liu B."/>
            <person name="Cheng P."/>
            <person name="Jiang X."/>
            <person name="Li J."/>
            <person name="Fan D."/>
            <person name="Wang W."/>
            <person name="Fu W."/>
            <person name="Wang T."/>
            <person name="Wang B."/>
            <person name="Zhang J."/>
            <person name="Peng Z."/>
            <person name="Li Y."/>
            <person name="Li N."/>
            <person name="Wang J."/>
            <person name="Chen M."/>
            <person name="He Y."/>
            <person name="Tan F."/>
            <person name="Song X."/>
            <person name="Zheng Q."/>
            <person name="Huang R."/>
            <person name="Yang H."/>
            <person name="Du X."/>
            <person name="Chen L."/>
            <person name="Yang M."/>
            <person name="Gaffney P.M."/>
            <person name="Wang S."/>
            <person name="Luo L."/>
            <person name="She Z."/>
            <person name="Ming Y."/>
            <person name="Huang W."/>
            <person name="Zhang S."/>
            <person name="Huang B."/>
            <person name="Zhang Y."/>
            <person name="Qu T."/>
            <person name="Ni P."/>
            <person name="Miao G."/>
            <person name="Wang J."/>
            <person name="Wang Q."/>
            <person name="Steinberg C.E."/>
            <person name="Wang H."/>
            <person name="Li N."/>
            <person name="Qian L."/>
            <person name="Zhang G."/>
            <person name="Li Y."/>
            <person name="Yang H."/>
            <person name="Liu X."/>
            <person name="Wang J."/>
            <person name="Yin Y."/>
            <person name="Wang J."/>
        </authorList>
    </citation>
    <scope>NUCLEOTIDE SEQUENCE [LARGE SCALE GENOMIC DNA]</scope>
    <source>
        <strain evidence="1">05x7-T-G4-1.051#20</strain>
    </source>
</reference>
<accession>K1R936</accession>
<protein>
    <submittedName>
        <fullName evidence="1">Uncharacterized protein</fullName>
    </submittedName>
</protein>
<evidence type="ECO:0000313" key="1">
    <source>
        <dbReference type="EMBL" id="EKC30491.1"/>
    </source>
</evidence>
<dbReference type="InParanoid" id="K1R936"/>
<gene>
    <name evidence="1" type="ORF">CGI_10007685</name>
</gene>
<sequence>MALVLKLAVVYGAVLVNLIPAQGMISPDLAERNLNGLQKGKTGKLPVVEKADNH</sequence>
<dbReference type="EMBL" id="JH816223">
    <property type="protein sequence ID" value="EKC30491.1"/>
    <property type="molecule type" value="Genomic_DNA"/>
</dbReference>
<proteinExistence type="predicted"/>
<dbReference type="AlphaFoldDB" id="K1R936"/>
<organism evidence="1">
    <name type="scientific">Magallana gigas</name>
    <name type="common">Pacific oyster</name>
    <name type="synonym">Crassostrea gigas</name>
    <dbReference type="NCBI Taxonomy" id="29159"/>
    <lineage>
        <taxon>Eukaryota</taxon>
        <taxon>Metazoa</taxon>
        <taxon>Spiralia</taxon>
        <taxon>Lophotrochozoa</taxon>
        <taxon>Mollusca</taxon>
        <taxon>Bivalvia</taxon>
        <taxon>Autobranchia</taxon>
        <taxon>Pteriomorphia</taxon>
        <taxon>Ostreida</taxon>
        <taxon>Ostreoidea</taxon>
        <taxon>Ostreidae</taxon>
        <taxon>Magallana</taxon>
    </lineage>
</organism>
<name>K1R936_MAGGI</name>
<dbReference type="HOGENOM" id="CLU_3052359_0_0_1"/>